<evidence type="ECO:0000313" key="2">
    <source>
        <dbReference type="EMBL" id="LAA70599.1"/>
    </source>
</evidence>
<evidence type="ECO:0000256" key="1">
    <source>
        <dbReference type="SAM" id="MobiDB-lite"/>
    </source>
</evidence>
<proteinExistence type="predicted"/>
<reference evidence="2" key="1">
    <citation type="submission" date="2017-07" db="EMBL/GenBank/DDBJ databases">
        <authorList>
            <person name="Mikheyev A."/>
            <person name="Grau M."/>
        </authorList>
    </citation>
    <scope>NUCLEOTIDE SEQUENCE</scope>
    <source>
        <tissue evidence="2">Venom_gland</tissue>
    </source>
</reference>
<dbReference type="AlphaFoldDB" id="A0A2D4HF45"/>
<protein>
    <submittedName>
        <fullName evidence="2">Uncharacterized protein</fullName>
    </submittedName>
</protein>
<dbReference type="EMBL" id="IACK01029196">
    <property type="protein sequence ID" value="LAA70599.1"/>
    <property type="molecule type" value="Transcribed_RNA"/>
</dbReference>
<name>A0A2D4HF45_MICLE</name>
<organism evidence="2">
    <name type="scientific">Micrurus lemniscatus lemniscatus</name>
    <dbReference type="NCBI Taxonomy" id="129467"/>
    <lineage>
        <taxon>Eukaryota</taxon>
        <taxon>Metazoa</taxon>
        <taxon>Chordata</taxon>
        <taxon>Craniata</taxon>
        <taxon>Vertebrata</taxon>
        <taxon>Euteleostomi</taxon>
        <taxon>Lepidosauria</taxon>
        <taxon>Squamata</taxon>
        <taxon>Bifurcata</taxon>
        <taxon>Unidentata</taxon>
        <taxon>Episquamata</taxon>
        <taxon>Toxicofera</taxon>
        <taxon>Serpentes</taxon>
        <taxon>Colubroidea</taxon>
        <taxon>Elapidae</taxon>
        <taxon>Elapinae</taxon>
        <taxon>Micrurus</taxon>
    </lineage>
</organism>
<sequence length="109" mass="12057">MQACRSICTSSRHTHPPLVKMEHMRLLATSSSGSVRARSSTPSVAQFQAAQGPVLGCGPGIGPPAFKEDGKTTRKTCKNRPTQRRLLIYETHEFYELVVLEEGNFRTIL</sequence>
<reference evidence="2" key="2">
    <citation type="submission" date="2017-11" db="EMBL/GenBank/DDBJ databases">
        <title>Coralsnake Venomics: Analyses of Venom Gland Transcriptomes and Proteomes of Six Brazilian Taxa.</title>
        <authorList>
            <person name="Aird S.D."/>
            <person name="Jorge da Silva N."/>
            <person name="Qiu L."/>
            <person name="Villar-Briones A."/>
            <person name="Aparecida-Saddi V."/>
            <person name="Campos-Telles M.P."/>
            <person name="Grau M."/>
            <person name="Mikheyev A.S."/>
        </authorList>
    </citation>
    <scope>NUCLEOTIDE SEQUENCE</scope>
    <source>
        <tissue evidence="2">Venom_gland</tissue>
    </source>
</reference>
<accession>A0A2D4HF45</accession>
<feature type="region of interest" description="Disordered" evidence="1">
    <location>
        <begin position="55"/>
        <end position="77"/>
    </location>
</feature>